<keyword evidence="11" id="KW-1185">Reference proteome</keyword>
<evidence type="ECO:0000313" key="10">
    <source>
        <dbReference type="EMBL" id="THV30180.1"/>
    </source>
</evidence>
<dbReference type="SUPFAM" id="SSF53383">
    <property type="entry name" value="PLP-dependent transferases"/>
    <property type="match status" value="1"/>
</dbReference>
<comment type="similarity">
    <text evidence="8">Belongs to the trans-sulfuration enzymes family.</text>
</comment>
<evidence type="ECO:0000256" key="3">
    <source>
        <dbReference type="ARBA" id="ARBA00047175"/>
    </source>
</evidence>
<comment type="catalytic activity">
    <reaction evidence="5">
        <text>L-homocysteine + H2O = 2-oxobutanoate + hydrogen sulfide + NH4(+) + H(+)</text>
        <dbReference type="Rhea" id="RHEA:14501"/>
        <dbReference type="ChEBI" id="CHEBI:15377"/>
        <dbReference type="ChEBI" id="CHEBI:15378"/>
        <dbReference type="ChEBI" id="CHEBI:16763"/>
        <dbReference type="ChEBI" id="CHEBI:28938"/>
        <dbReference type="ChEBI" id="CHEBI:29919"/>
        <dbReference type="ChEBI" id="CHEBI:58199"/>
        <dbReference type="EC" id="4.4.1.2"/>
    </reaction>
    <physiologicalReaction direction="left-to-right" evidence="5">
        <dbReference type="Rhea" id="RHEA:14502"/>
    </physiologicalReaction>
</comment>
<sequence>MSEAQHRFETLAVHAGEPRPPAGGSVVHPIYQGTVFETRPGDDYDDIQYIRLNTNPGQEYLHGKLAALEGAEAALATASGMAAITTTLLSLLAAGDHLIAAGAVYGGTRHFLTELAPRLGWHVDFVAPDDPEAWAEALRPNTKAFIVETISNPLARVADLVAIADFSREQGLASVIDNTFATPVVFRPHTIGFDLVCHSATKALNGHSDLVAGAITGTAERIGRIRAVLNLYGASLDPHAGFLLARGLKTLALRARQQNANALALARFLEGHNAIARVNYPGLDSHPDHARAAGLFDGGFGSVLSFRPAGGTPAAEAILATLALPYTAPSLGGVESLVTRPAVTSHAGMSAAERAVDGIDDDLVRFSCGIEATEDLVADFGAALEKAGA</sequence>
<dbReference type="Gene3D" id="3.90.1150.10">
    <property type="entry name" value="Aspartate Aminotransferase, domain 1"/>
    <property type="match status" value="1"/>
</dbReference>
<dbReference type="GO" id="GO:0018826">
    <property type="term" value="F:methionine gamma-lyase activity"/>
    <property type="evidence" value="ECO:0007669"/>
    <property type="project" value="UniProtKB-EC"/>
</dbReference>
<evidence type="ECO:0000256" key="4">
    <source>
        <dbReference type="ARBA" id="ARBA00047199"/>
    </source>
</evidence>
<name>A0A4S8PHY0_9ACTN</name>
<dbReference type="InterPro" id="IPR015421">
    <property type="entry name" value="PyrdxlP-dep_Trfase_major"/>
</dbReference>
<dbReference type="Proteomes" id="UP000305792">
    <property type="component" value="Unassembled WGS sequence"/>
</dbReference>
<evidence type="ECO:0000256" key="6">
    <source>
        <dbReference type="ARBA" id="ARBA00052699"/>
    </source>
</evidence>
<protein>
    <recommendedName>
        <fullName evidence="3">homocysteine desulfhydrase</fullName>
        <ecNumber evidence="3">4.4.1.2</ecNumber>
    </recommendedName>
    <alternativeName>
        <fullName evidence="4">Homocysteine desulfhydrase</fullName>
    </alternativeName>
</protein>
<proteinExistence type="inferred from homology"/>
<dbReference type="GO" id="GO:0047982">
    <property type="term" value="F:homocysteine desulfhydrase activity"/>
    <property type="evidence" value="ECO:0007669"/>
    <property type="project" value="UniProtKB-EC"/>
</dbReference>
<dbReference type="InterPro" id="IPR000277">
    <property type="entry name" value="Cys/Met-Metab_PyrdxlP-dep_enz"/>
</dbReference>
<feature type="region of interest" description="Disordered" evidence="9">
    <location>
        <begin position="1"/>
        <end position="26"/>
    </location>
</feature>
<feature type="modified residue" description="N6-(pyridoxal phosphate)lysine" evidence="7">
    <location>
        <position position="202"/>
    </location>
</feature>
<accession>A0A4S8PHY0</accession>
<dbReference type="GO" id="GO:0016740">
    <property type="term" value="F:transferase activity"/>
    <property type="evidence" value="ECO:0007669"/>
    <property type="project" value="UniProtKB-KW"/>
</dbReference>
<comment type="cofactor">
    <cofactor evidence="1 8">
        <name>pyridoxal 5'-phosphate</name>
        <dbReference type="ChEBI" id="CHEBI:597326"/>
    </cofactor>
</comment>
<dbReference type="GO" id="GO:0019346">
    <property type="term" value="P:transsulfuration"/>
    <property type="evidence" value="ECO:0007669"/>
    <property type="project" value="InterPro"/>
</dbReference>
<dbReference type="InterPro" id="IPR015424">
    <property type="entry name" value="PyrdxlP-dep_Trfase"/>
</dbReference>
<reference evidence="10 11" key="1">
    <citation type="journal article" date="2018" name="Int. J. Syst. Evol. Microbiol.">
        <title>Glycomyces paridis sp. nov., isolated from the medicinal plant Paris polyphylla.</title>
        <authorList>
            <person name="Fang X.M."/>
            <person name="Bai J.L."/>
            <person name="Su J."/>
            <person name="Zhao L.L."/>
            <person name="Liu H.Y."/>
            <person name="Ma B.P."/>
            <person name="Zhang Y.Q."/>
            <person name="Yu L.Y."/>
        </authorList>
    </citation>
    <scope>NUCLEOTIDE SEQUENCE [LARGE SCALE GENOMIC DNA]</scope>
    <source>
        <strain evidence="10 11">CPCC 204357</strain>
    </source>
</reference>
<dbReference type="Pfam" id="PF01053">
    <property type="entry name" value="Cys_Met_Meta_PP"/>
    <property type="match status" value="1"/>
</dbReference>
<evidence type="ECO:0000313" key="11">
    <source>
        <dbReference type="Proteomes" id="UP000305792"/>
    </source>
</evidence>
<dbReference type="AlphaFoldDB" id="A0A4S8PHY0"/>
<evidence type="ECO:0000256" key="7">
    <source>
        <dbReference type="PIRSR" id="PIRSR001434-2"/>
    </source>
</evidence>
<dbReference type="InterPro" id="IPR015422">
    <property type="entry name" value="PyrdxlP-dep_Trfase_small"/>
</dbReference>
<dbReference type="Gene3D" id="3.40.640.10">
    <property type="entry name" value="Type I PLP-dependent aspartate aminotransferase-like (Major domain)"/>
    <property type="match status" value="1"/>
</dbReference>
<dbReference type="PIRSF" id="PIRSF001434">
    <property type="entry name" value="CGS"/>
    <property type="match status" value="1"/>
</dbReference>
<comment type="catalytic activity">
    <reaction evidence="6">
        <text>L-methionine + H2O = methanethiol + 2-oxobutanoate + NH4(+)</text>
        <dbReference type="Rhea" id="RHEA:23800"/>
        <dbReference type="ChEBI" id="CHEBI:15377"/>
        <dbReference type="ChEBI" id="CHEBI:16007"/>
        <dbReference type="ChEBI" id="CHEBI:16763"/>
        <dbReference type="ChEBI" id="CHEBI:28938"/>
        <dbReference type="ChEBI" id="CHEBI:57844"/>
        <dbReference type="EC" id="4.4.1.11"/>
    </reaction>
    <physiologicalReaction direction="left-to-right" evidence="6">
        <dbReference type="Rhea" id="RHEA:23801"/>
    </physiologicalReaction>
</comment>
<evidence type="ECO:0000256" key="1">
    <source>
        <dbReference type="ARBA" id="ARBA00001933"/>
    </source>
</evidence>
<dbReference type="EC" id="4.4.1.2" evidence="3"/>
<dbReference type="GO" id="GO:0030170">
    <property type="term" value="F:pyridoxal phosphate binding"/>
    <property type="evidence" value="ECO:0007669"/>
    <property type="project" value="InterPro"/>
</dbReference>
<evidence type="ECO:0000256" key="9">
    <source>
        <dbReference type="SAM" id="MobiDB-lite"/>
    </source>
</evidence>
<dbReference type="OrthoDB" id="9805790at2"/>
<organism evidence="10 11">
    <name type="scientific">Glycomyces paridis</name>
    <dbReference type="NCBI Taxonomy" id="2126555"/>
    <lineage>
        <taxon>Bacteria</taxon>
        <taxon>Bacillati</taxon>
        <taxon>Actinomycetota</taxon>
        <taxon>Actinomycetes</taxon>
        <taxon>Glycomycetales</taxon>
        <taxon>Glycomycetaceae</taxon>
        <taxon>Glycomyces</taxon>
    </lineage>
</organism>
<dbReference type="RefSeq" id="WP_136529053.1">
    <property type="nucleotide sequence ID" value="NZ_STGX01000004.1"/>
</dbReference>
<gene>
    <name evidence="10" type="ORF">E9998_07355</name>
</gene>
<dbReference type="PANTHER" id="PTHR11808">
    <property type="entry name" value="TRANS-SULFURATION ENZYME FAMILY MEMBER"/>
    <property type="match status" value="1"/>
</dbReference>
<keyword evidence="2 7" id="KW-0663">Pyridoxal phosphate</keyword>
<comment type="caution">
    <text evidence="10">The sequence shown here is derived from an EMBL/GenBank/DDBJ whole genome shotgun (WGS) entry which is preliminary data.</text>
</comment>
<evidence type="ECO:0000256" key="8">
    <source>
        <dbReference type="RuleBase" id="RU362118"/>
    </source>
</evidence>
<dbReference type="EMBL" id="STGX01000004">
    <property type="protein sequence ID" value="THV30180.1"/>
    <property type="molecule type" value="Genomic_DNA"/>
</dbReference>
<dbReference type="GO" id="GO:0005737">
    <property type="term" value="C:cytoplasm"/>
    <property type="evidence" value="ECO:0007669"/>
    <property type="project" value="TreeGrafter"/>
</dbReference>
<keyword evidence="10" id="KW-0808">Transferase</keyword>
<evidence type="ECO:0000256" key="2">
    <source>
        <dbReference type="ARBA" id="ARBA00022898"/>
    </source>
</evidence>
<dbReference type="FunFam" id="3.40.640.10:FF:000046">
    <property type="entry name" value="Cystathionine gamma-lyase"/>
    <property type="match status" value="1"/>
</dbReference>
<evidence type="ECO:0000256" key="5">
    <source>
        <dbReference type="ARBA" id="ARBA00048780"/>
    </source>
</evidence>